<dbReference type="EMBL" id="CP051680">
    <property type="protein sequence ID" value="QJD87090.1"/>
    <property type="molecule type" value="Genomic_DNA"/>
</dbReference>
<evidence type="ECO:0000259" key="3">
    <source>
        <dbReference type="Pfam" id="PF22725"/>
    </source>
</evidence>
<dbReference type="KEGG" id="cheb:HH215_30550"/>
<dbReference type="Gene3D" id="3.30.360.10">
    <property type="entry name" value="Dihydrodipicolinate Reductase, domain 2"/>
    <property type="match status" value="1"/>
</dbReference>
<dbReference type="Pfam" id="PF22725">
    <property type="entry name" value="GFO_IDH_MocA_C3"/>
    <property type="match status" value="1"/>
</dbReference>
<accession>A0A7Z2VQI4</accession>
<evidence type="ECO:0000313" key="4">
    <source>
        <dbReference type="EMBL" id="QJD87090.1"/>
    </source>
</evidence>
<dbReference type="InterPro" id="IPR000683">
    <property type="entry name" value="Gfo/Idh/MocA-like_OxRdtase_N"/>
</dbReference>
<keyword evidence="5" id="KW-1185">Reference proteome</keyword>
<dbReference type="PANTHER" id="PTHR43818:SF11">
    <property type="entry name" value="BCDNA.GH03377"/>
    <property type="match status" value="1"/>
</dbReference>
<dbReference type="GO" id="GO:0000166">
    <property type="term" value="F:nucleotide binding"/>
    <property type="evidence" value="ECO:0007669"/>
    <property type="project" value="InterPro"/>
</dbReference>
<sequence>MQETSKPQEIRIGIIGLGGMAGEHVRHLSKLESVRITAVCDTNADAVEKFSSKIGLGQVQGYTDYAGLISDPEVDAVLSITPNDVHYRILECCMKHRKPFMTEKPFTRTYDEAFELYRQYLPNPLQGMVGFSYRYVPSFRYARDLIRGGAIGTVRSVFVQYLQSWGIPMFDTPMNWRYERAITGTGALGDLGSHMVDAARFMIGEFKEVAAHLNTFISRRPDPKSGGEGTVDVDDFAGFVALLDGGVSGVFQTSRNAYGSGNQLELTIHGDLGTIKVNCEKPEELVWIRPQSELDNPGSSVTEARRVPPKYELGQMQDFIDMVRGRVRDELPSLVDGYENQRVLEAIARAAGERRTIALSEIPSPEEALKGAN</sequence>
<evidence type="ECO:0000259" key="2">
    <source>
        <dbReference type="Pfam" id="PF01408"/>
    </source>
</evidence>
<feature type="domain" description="Gfo/Idh/MocA-like oxidoreductase N-terminal" evidence="2">
    <location>
        <begin position="10"/>
        <end position="118"/>
    </location>
</feature>
<dbReference type="PANTHER" id="PTHR43818">
    <property type="entry name" value="BCDNA.GH03377"/>
    <property type="match status" value="1"/>
</dbReference>
<reference evidence="4 5" key="1">
    <citation type="submission" date="2020-04" db="EMBL/GenBank/DDBJ databases">
        <title>Genome sequencing of novel species.</title>
        <authorList>
            <person name="Heo J."/>
            <person name="Kim S.-J."/>
            <person name="Kim J.-S."/>
            <person name="Hong S.-B."/>
            <person name="Kwon S.-W."/>
        </authorList>
    </citation>
    <scope>NUCLEOTIDE SEQUENCE [LARGE SCALE GENOMIC DNA]</scope>
    <source>
        <strain evidence="4 5">MFER-1</strain>
    </source>
</reference>
<dbReference type="InterPro" id="IPR036291">
    <property type="entry name" value="NAD(P)-bd_dom_sf"/>
</dbReference>
<dbReference type="RefSeq" id="WP_169283336.1">
    <property type="nucleotide sequence ID" value="NZ_CP051680.1"/>
</dbReference>
<dbReference type="SUPFAM" id="SSF55347">
    <property type="entry name" value="Glyceraldehyde-3-phosphate dehydrogenase-like, C-terminal domain"/>
    <property type="match status" value="1"/>
</dbReference>
<gene>
    <name evidence="4" type="ORF">HH215_30550</name>
</gene>
<evidence type="ECO:0000256" key="1">
    <source>
        <dbReference type="ARBA" id="ARBA00023002"/>
    </source>
</evidence>
<organism evidence="4 5">
    <name type="scientific">Cohnella herbarum</name>
    <dbReference type="NCBI Taxonomy" id="2728023"/>
    <lineage>
        <taxon>Bacteria</taxon>
        <taxon>Bacillati</taxon>
        <taxon>Bacillota</taxon>
        <taxon>Bacilli</taxon>
        <taxon>Bacillales</taxon>
        <taxon>Paenibacillaceae</taxon>
        <taxon>Cohnella</taxon>
    </lineage>
</organism>
<evidence type="ECO:0000313" key="5">
    <source>
        <dbReference type="Proteomes" id="UP000502248"/>
    </source>
</evidence>
<name>A0A7Z2VQI4_9BACL</name>
<dbReference type="AlphaFoldDB" id="A0A7Z2VQI4"/>
<protein>
    <submittedName>
        <fullName evidence="4">Gfo/Idh/MocA family oxidoreductase</fullName>
    </submittedName>
</protein>
<dbReference type="InterPro" id="IPR050463">
    <property type="entry name" value="Gfo/Idh/MocA_oxidrdct_glycsds"/>
</dbReference>
<dbReference type="InterPro" id="IPR055170">
    <property type="entry name" value="GFO_IDH_MocA-like_dom"/>
</dbReference>
<keyword evidence="1" id="KW-0560">Oxidoreductase</keyword>
<proteinExistence type="predicted"/>
<dbReference type="Gene3D" id="3.40.50.720">
    <property type="entry name" value="NAD(P)-binding Rossmann-like Domain"/>
    <property type="match status" value="1"/>
</dbReference>
<feature type="domain" description="GFO/IDH/MocA-like oxidoreductase" evidence="3">
    <location>
        <begin position="139"/>
        <end position="275"/>
    </location>
</feature>
<dbReference type="Proteomes" id="UP000502248">
    <property type="component" value="Chromosome"/>
</dbReference>
<dbReference type="SUPFAM" id="SSF51735">
    <property type="entry name" value="NAD(P)-binding Rossmann-fold domains"/>
    <property type="match status" value="1"/>
</dbReference>
<dbReference type="GO" id="GO:0016491">
    <property type="term" value="F:oxidoreductase activity"/>
    <property type="evidence" value="ECO:0007669"/>
    <property type="project" value="UniProtKB-KW"/>
</dbReference>
<dbReference type="Pfam" id="PF01408">
    <property type="entry name" value="GFO_IDH_MocA"/>
    <property type="match status" value="1"/>
</dbReference>